<keyword evidence="1" id="KW-0040">ANK repeat</keyword>
<name>A0A5C3KU24_COPMA</name>
<dbReference type="InterPro" id="IPR002110">
    <property type="entry name" value="Ankyrin_rpt"/>
</dbReference>
<reference evidence="2 3" key="1">
    <citation type="journal article" date="2019" name="Nat. Ecol. Evol.">
        <title>Megaphylogeny resolves global patterns of mushroom evolution.</title>
        <authorList>
            <person name="Varga T."/>
            <person name="Krizsan K."/>
            <person name="Foldi C."/>
            <person name="Dima B."/>
            <person name="Sanchez-Garcia M."/>
            <person name="Sanchez-Ramirez S."/>
            <person name="Szollosi G.J."/>
            <person name="Szarkandi J.G."/>
            <person name="Papp V."/>
            <person name="Albert L."/>
            <person name="Andreopoulos W."/>
            <person name="Angelini C."/>
            <person name="Antonin V."/>
            <person name="Barry K.W."/>
            <person name="Bougher N.L."/>
            <person name="Buchanan P."/>
            <person name="Buyck B."/>
            <person name="Bense V."/>
            <person name="Catcheside P."/>
            <person name="Chovatia M."/>
            <person name="Cooper J."/>
            <person name="Damon W."/>
            <person name="Desjardin D."/>
            <person name="Finy P."/>
            <person name="Geml J."/>
            <person name="Haridas S."/>
            <person name="Hughes K."/>
            <person name="Justo A."/>
            <person name="Karasinski D."/>
            <person name="Kautmanova I."/>
            <person name="Kiss B."/>
            <person name="Kocsube S."/>
            <person name="Kotiranta H."/>
            <person name="LaButti K.M."/>
            <person name="Lechner B.E."/>
            <person name="Liimatainen K."/>
            <person name="Lipzen A."/>
            <person name="Lukacs Z."/>
            <person name="Mihaltcheva S."/>
            <person name="Morgado L.N."/>
            <person name="Niskanen T."/>
            <person name="Noordeloos M.E."/>
            <person name="Ohm R.A."/>
            <person name="Ortiz-Santana B."/>
            <person name="Ovrebo C."/>
            <person name="Racz N."/>
            <person name="Riley R."/>
            <person name="Savchenko A."/>
            <person name="Shiryaev A."/>
            <person name="Soop K."/>
            <person name="Spirin V."/>
            <person name="Szebenyi C."/>
            <person name="Tomsovsky M."/>
            <person name="Tulloss R.E."/>
            <person name="Uehling J."/>
            <person name="Grigoriev I.V."/>
            <person name="Vagvolgyi C."/>
            <person name="Papp T."/>
            <person name="Martin F.M."/>
            <person name="Miettinen O."/>
            <person name="Hibbett D.S."/>
            <person name="Nagy L.G."/>
        </authorList>
    </citation>
    <scope>NUCLEOTIDE SEQUENCE [LARGE SCALE GENOMIC DNA]</scope>
    <source>
        <strain evidence="2 3">CBS 121175</strain>
    </source>
</reference>
<dbReference type="InterPro" id="IPR036770">
    <property type="entry name" value="Ankyrin_rpt-contain_sf"/>
</dbReference>
<dbReference type="Proteomes" id="UP000307440">
    <property type="component" value="Unassembled WGS sequence"/>
</dbReference>
<dbReference type="EMBL" id="ML210212">
    <property type="protein sequence ID" value="TFK23787.1"/>
    <property type="molecule type" value="Genomic_DNA"/>
</dbReference>
<proteinExistence type="predicted"/>
<keyword evidence="3" id="KW-1185">Reference proteome</keyword>
<evidence type="ECO:0000313" key="2">
    <source>
        <dbReference type="EMBL" id="TFK23787.1"/>
    </source>
</evidence>
<organism evidence="2 3">
    <name type="scientific">Coprinopsis marcescibilis</name>
    <name type="common">Agaric fungus</name>
    <name type="synonym">Psathyrella marcescibilis</name>
    <dbReference type="NCBI Taxonomy" id="230819"/>
    <lineage>
        <taxon>Eukaryota</taxon>
        <taxon>Fungi</taxon>
        <taxon>Dikarya</taxon>
        <taxon>Basidiomycota</taxon>
        <taxon>Agaricomycotina</taxon>
        <taxon>Agaricomycetes</taxon>
        <taxon>Agaricomycetidae</taxon>
        <taxon>Agaricales</taxon>
        <taxon>Agaricineae</taxon>
        <taxon>Psathyrellaceae</taxon>
        <taxon>Coprinopsis</taxon>
    </lineage>
</organism>
<gene>
    <name evidence="2" type="ORF">FA15DRAFT_670165</name>
</gene>
<protein>
    <submittedName>
        <fullName evidence="2">Uncharacterized protein</fullName>
    </submittedName>
</protein>
<evidence type="ECO:0000313" key="3">
    <source>
        <dbReference type="Proteomes" id="UP000307440"/>
    </source>
</evidence>
<dbReference type="Gene3D" id="1.25.40.20">
    <property type="entry name" value="Ankyrin repeat-containing domain"/>
    <property type="match status" value="1"/>
</dbReference>
<feature type="repeat" description="ANK" evidence="1">
    <location>
        <begin position="83"/>
        <end position="108"/>
    </location>
</feature>
<evidence type="ECO:0000256" key="1">
    <source>
        <dbReference type="PROSITE-ProRule" id="PRU00023"/>
    </source>
</evidence>
<accession>A0A5C3KU24</accession>
<dbReference type="PROSITE" id="PS50297">
    <property type="entry name" value="ANK_REP_REGION"/>
    <property type="match status" value="1"/>
</dbReference>
<dbReference type="PROSITE" id="PS50088">
    <property type="entry name" value="ANK_REPEAT"/>
    <property type="match status" value="1"/>
</dbReference>
<dbReference type="AlphaFoldDB" id="A0A5C3KU24"/>
<dbReference type="SUPFAM" id="SSF48403">
    <property type="entry name" value="Ankyrin repeat"/>
    <property type="match status" value="1"/>
</dbReference>
<sequence length="108" mass="11921">MGTILLTVYLDHHICPVETTEVLVKWRWEDSQSAFRAGIANINTTNKRDRTELVHAAEHSYFADLLDTVSAVLGVDCSLPDVQGSTVLMVAVEQGLKEILELLRKVGG</sequence>